<gene>
    <name evidence="2" type="ORF">MESS2_1020039</name>
</gene>
<comment type="caution">
    <text evidence="2">The sequence shown here is derived from an EMBL/GenBank/DDBJ whole genome shotgun (WGS) entry which is preliminary data.</text>
</comment>
<dbReference type="EMBL" id="CAUM01000005">
    <property type="protein sequence ID" value="CCV03138.1"/>
    <property type="molecule type" value="Genomic_DNA"/>
</dbReference>
<dbReference type="STRING" id="1297569.MESS2_1020039"/>
<accession>M5EG25</accession>
<proteinExistence type="predicted"/>
<evidence type="ECO:0000313" key="3">
    <source>
        <dbReference type="Proteomes" id="UP000012062"/>
    </source>
</evidence>
<keyword evidence="1" id="KW-0472">Membrane</keyword>
<evidence type="ECO:0000256" key="1">
    <source>
        <dbReference type="SAM" id="Phobius"/>
    </source>
</evidence>
<keyword evidence="1" id="KW-0812">Transmembrane</keyword>
<feature type="transmembrane region" description="Helical" evidence="1">
    <location>
        <begin position="61"/>
        <end position="82"/>
    </location>
</feature>
<organism evidence="2 3">
    <name type="scientific">Mesorhizobium metallidurans STM 2683</name>
    <dbReference type="NCBI Taxonomy" id="1297569"/>
    <lineage>
        <taxon>Bacteria</taxon>
        <taxon>Pseudomonadati</taxon>
        <taxon>Pseudomonadota</taxon>
        <taxon>Alphaproteobacteria</taxon>
        <taxon>Hyphomicrobiales</taxon>
        <taxon>Phyllobacteriaceae</taxon>
        <taxon>Mesorhizobium</taxon>
    </lineage>
</organism>
<keyword evidence="3" id="KW-1185">Reference proteome</keyword>
<dbReference type="Proteomes" id="UP000012062">
    <property type="component" value="Unassembled WGS sequence"/>
</dbReference>
<reference evidence="2 3" key="1">
    <citation type="submission" date="2013-02" db="EMBL/GenBank/DDBJ databases">
        <authorList>
            <person name="Genoscope - CEA"/>
        </authorList>
    </citation>
    <scope>NUCLEOTIDE SEQUENCE [LARGE SCALE GENOMIC DNA]</scope>
    <source>
        <strain evidence="2 3">STM 2683</strain>
    </source>
</reference>
<feature type="transmembrane region" description="Helical" evidence="1">
    <location>
        <begin position="108"/>
        <end position="128"/>
    </location>
</feature>
<keyword evidence="1" id="KW-1133">Transmembrane helix</keyword>
<dbReference type="AlphaFoldDB" id="M5EG25"/>
<name>M5EG25_9HYPH</name>
<protein>
    <submittedName>
        <fullName evidence="2">Uncharacterized protein</fullName>
    </submittedName>
</protein>
<sequence length="130" mass="14470">MAIAAYGRRCMSSCWCAASACSPFCDCGCARRFRRGHIGMNNLRVENMQELVGKSGIITDISAYGAFAFGFLFIAGVGYIVLKDLPLTRDRQGRYLNYFFIHRRKEGWVLLSLWFASAILLATGAILAKL</sequence>
<evidence type="ECO:0000313" key="2">
    <source>
        <dbReference type="EMBL" id="CCV03138.1"/>
    </source>
</evidence>